<dbReference type="InterPro" id="IPR036514">
    <property type="entry name" value="SGNH_hydro_sf"/>
</dbReference>
<dbReference type="AlphaFoldDB" id="A0AAW6U0F8"/>
<dbReference type="GO" id="GO:0016788">
    <property type="term" value="F:hydrolase activity, acting on ester bonds"/>
    <property type="evidence" value="ECO:0007669"/>
    <property type="project" value="UniProtKB-ARBA"/>
</dbReference>
<evidence type="ECO:0000259" key="4">
    <source>
        <dbReference type="PROSITE" id="PS50926"/>
    </source>
</evidence>
<feature type="domain" description="TRAM" evidence="4">
    <location>
        <begin position="205"/>
        <end position="285"/>
    </location>
</feature>
<evidence type="ECO:0000256" key="1">
    <source>
        <dbReference type="ARBA" id="ARBA00022679"/>
    </source>
</evidence>
<keyword evidence="1" id="KW-0808">Transferase</keyword>
<dbReference type="PANTHER" id="PTHR30273:SF2">
    <property type="entry name" value="PROTEIN FECR"/>
    <property type="match status" value="1"/>
</dbReference>
<feature type="domain" description="Rhodanese" evidence="3">
    <location>
        <begin position="475"/>
        <end position="515"/>
    </location>
</feature>
<dbReference type="SUPFAM" id="SSF52266">
    <property type="entry name" value="SGNH hydrolase"/>
    <property type="match status" value="1"/>
</dbReference>
<keyword evidence="2" id="KW-0812">Transmembrane</keyword>
<keyword evidence="6" id="KW-1185">Reference proteome</keyword>
<gene>
    <name evidence="5" type="ORF">QJ522_19910</name>
</gene>
<keyword evidence="2" id="KW-1133">Transmembrane helix</keyword>
<dbReference type="Proteomes" id="UP001431776">
    <property type="component" value="Unassembled WGS sequence"/>
</dbReference>
<dbReference type="Gene3D" id="3.40.50.1110">
    <property type="entry name" value="SGNH hydrolase"/>
    <property type="match status" value="1"/>
</dbReference>
<feature type="transmembrane region" description="Helical" evidence="2">
    <location>
        <begin position="87"/>
        <end position="106"/>
    </location>
</feature>
<evidence type="ECO:0000259" key="3">
    <source>
        <dbReference type="PROSITE" id="PS50206"/>
    </source>
</evidence>
<evidence type="ECO:0000313" key="5">
    <source>
        <dbReference type="EMBL" id="MDI6451337.1"/>
    </source>
</evidence>
<dbReference type="EMBL" id="JASCXX010000033">
    <property type="protein sequence ID" value="MDI6451337.1"/>
    <property type="molecule type" value="Genomic_DNA"/>
</dbReference>
<dbReference type="InterPro" id="IPR002792">
    <property type="entry name" value="TRAM_dom"/>
</dbReference>
<protein>
    <submittedName>
        <fullName evidence="5">FecR domain-containing protein</fullName>
    </submittedName>
</protein>
<evidence type="ECO:0000256" key="2">
    <source>
        <dbReference type="SAM" id="Phobius"/>
    </source>
</evidence>
<comment type="caution">
    <text evidence="5">The sequence shown here is derived from an EMBL/GenBank/DDBJ whole genome shotgun (WGS) entry which is preliminary data.</text>
</comment>
<dbReference type="PROSITE" id="PS50926">
    <property type="entry name" value="TRAM"/>
    <property type="match status" value="1"/>
</dbReference>
<dbReference type="PROSITE" id="PS50206">
    <property type="entry name" value="RHODANESE_3"/>
    <property type="match status" value="1"/>
</dbReference>
<name>A0AAW6U0F8_9BACT</name>
<dbReference type="InterPro" id="IPR001763">
    <property type="entry name" value="Rhodanese-like_dom"/>
</dbReference>
<reference evidence="5" key="1">
    <citation type="submission" date="2023-05" db="EMBL/GenBank/DDBJ databases">
        <title>Anaerotaeda fermentans gen. nov., sp. nov., a novel anaerobic planctomycete of the new family within the order Sedimentisphaerales isolated from Taman Peninsula, Russia.</title>
        <authorList>
            <person name="Khomyakova M.A."/>
            <person name="Merkel A.Y."/>
            <person name="Slobodkin A.I."/>
        </authorList>
    </citation>
    <scope>NUCLEOTIDE SEQUENCE</scope>
    <source>
        <strain evidence="5">M17dextr</strain>
    </source>
</reference>
<dbReference type="InterPro" id="IPR012373">
    <property type="entry name" value="Ferrdict_sens_TM"/>
</dbReference>
<dbReference type="InterPro" id="IPR006860">
    <property type="entry name" value="FecR"/>
</dbReference>
<dbReference type="Gene3D" id="2.60.120.1440">
    <property type="match status" value="1"/>
</dbReference>
<dbReference type="RefSeq" id="WP_349246743.1">
    <property type="nucleotide sequence ID" value="NZ_JASCXX010000033.1"/>
</dbReference>
<proteinExistence type="predicted"/>
<dbReference type="GO" id="GO:0016740">
    <property type="term" value="F:transferase activity"/>
    <property type="evidence" value="ECO:0007669"/>
    <property type="project" value="UniProtKB-KW"/>
</dbReference>
<dbReference type="GO" id="GO:0016989">
    <property type="term" value="F:sigma factor antagonist activity"/>
    <property type="evidence" value="ECO:0007669"/>
    <property type="project" value="TreeGrafter"/>
</dbReference>
<organism evidence="5 6">
    <name type="scientific">Anaerobaca lacustris</name>
    <dbReference type="NCBI Taxonomy" id="3044600"/>
    <lineage>
        <taxon>Bacteria</taxon>
        <taxon>Pseudomonadati</taxon>
        <taxon>Planctomycetota</taxon>
        <taxon>Phycisphaerae</taxon>
        <taxon>Sedimentisphaerales</taxon>
        <taxon>Anaerobacaceae</taxon>
        <taxon>Anaerobaca</taxon>
    </lineage>
</organism>
<dbReference type="PANTHER" id="PTHR30273">
    <property type="entry name" value="PERIPLASMIC SIGNAL SENSOR AND SIGMA FACTOR ACTIVATOR FECR-RELATED"/>
    <property type="match status" value="1"/>
</dbReference>
<sequence>MDDKMQHELDSLLSALVDGGLRDDQQRRLGQLLEQYPEAQDIYLAYFRLHTELSLTGGLSDVLQDRPPKSVWRPSTATPLARTPSVWWLWSGIAAVIALVVAFWLVSSSRHAPSAPIIARLMTAENARWESARPVKGGEFTPGRLRLEEGAARIRMVSGADIVLEAPMVVELVDTMTVRLEQGHLTVSVSDKSVGFRVLTPMAHLVDMGTEFGVEVEESGATEIHVFQGTVVAKSTASGSVIPIAAQEAGRIDAPRDQRDLTYGEFVSVKLDRTRFRGLSASAVPTTVGTNTHSAARTIRRLQAGARIVFLGDHATSRETHLLLINQAFADLPPEVAPRLFNAAWAFPLSFSEQNYRQYVESFAPTHAVLEFGPEIAGFSQPRSPDDFRQAVARLVDRLEQSGIEPIIATGFAIPQSHPRAQELLDSYNNSLRQLAIQRGYRLADVDVKSRKHPDSEPELVNTYFAPTFEGFRVMAAALLESFGYAELSAPRSLDVSLLPGVITSWRMRVRPNEDRLDADAMAILAVDETWTRLILPQHDKLSQRLAQPGRSFVHHDRARGFATHLTDADDQIVQAVSFVESETDRNVFFNTGARLLTIWLNGEKIFDSDNPWGGWHPGKERIPARLKVGRNQIVIEAQDAFFLSITDQREWALP</sequence>
<accession>A0AAW6U0F8</accession>
<keyword evidence="2" id="KW-0472">Membrane</keyword>
<evidence type="ECO:0000313" key="6">
    <source>
        <dbReference type="Proteomes" id="UP001431776"/>
    </source>
</evidence>
<dbReference type="Pfam" id="PF04773">
    <property type="entry name" value="FecR"/>
    <property type="match status" value="1"/>
</dbReference>